<dbReference type="Proteomes" id="UP001501414">
    <property type="component" value="Unassembled WGS sequence"/>
</dbReference>
<protein>
    <recommendedName>
        <fullName evidence="4">Small secreted protein</fullName>
    </recommendedName>
</protein>
<evidence type="ECO:0000313" key="2">
    <source>
        <dbReference type="EMBL" id="GAA1391862.1"/>
    </source>
</evidence>
<accession>A0ABN1XYY1</accession>
<organism evidence="2 3">
    <name type="scientific">Pseudonocardia kongjuensis</name>
    <dbReference type="NCBI Taxonomy" id="102227"/>
    <lineage>
        <taxon>Bacteria</taxon>
        <taxon>Bacillati</taxon>
        <taxon>Actinomycetota</taxon>
        <taxon>Actinomycetes</taxon>
        <taxon>Pseudonocardiales</taxon>
        <taxon>Pseudonocardiaceae</taxon>
        <taxon>Pseudonocardia</taxon>
    </lineage>
</organism>
<gene>
    <name evidence="2" type="ORF">GCM10009613_35160</name>
</gene>
<keyword evidence="1" id="KW-0732">Signal</keyword>
<sequence>MRKILILVAVALGIFLVVTAPQAAANSVTNVGNILYDAAQSVSTFVTSLL</sequence>
<comment type="caution">
    <text evidence="2">The sequence shown here is derived from an EMBL/GenBank/DDBJ whole genome shotgun (WGS) entry which is preliminary data.</text>
</comment>
<feature type="chain" id="PRO_5046962605" description="Small secreted protein" evidence="1">
    <location>
        <begin position="24"/>
        <end position="50"/>
    </location>
</feature>
<feature type="signal peptide" evidence="1">
    <location>
        <begin position="1"/>
        <end position="23"/>
    </location>
</feature>
<evidence type="ECO:0008006" key="4">
    <source>
        <dbReference type="Google" id="ProtNLM"/>
    </source>
</evidence>
<name>A0ABN1XYY1_9PSEU</name>
<dbReference type="EMBL" id="BAAAJK010000016">
    <property type="protein sequence ID" value="GAA1391862.1"/>
    <property type="molecule type" value="Genomic_DNA"/>
</dbReference>
<proteinExistence type="predicted"/>
<evidence type="ECO:0000313" key="3">
    <source>
        <dbReference type="Proteomes" id="UP001501414"/>
    </source>
</evidence>
<evidence type="ECO:0000256" key="1">
    <source>
        <dbReference type="SAM" id="SignalP"/>
    </source>
</evidence>
<keyword evidence="3" id="KW-1185">Reference proteome</keyword>
<reference evidence="2 3" key="1">
    <citation type="journal article" date="2019" name="Int. J. Syst. Evol. Microbiol.">
        <title>The Global Catalogue of Microorganisms (GCM) 10K type strain sequencing project: providing services to taxonomists for standard genome sequencing and annotation.</title>
        <authorList>
            <consortium name="The Broad Institute Genomics Platform"/>
            <consortium name="The Broad Institute Genome Sequencing Center for Infectious Disease"/>
            <person name="Wu L."/>
            <person name="Ma J."/>
        </authorList>
    </citation>
    <scope>NUCLEOTIDE SEQUENCE [LARGE SCALE GENOMIC DNA]</scope>
    <source>
        <strain evidence="2 3">JCM 11896</strain>
    </source>
</reference>